<organism evidence="1 2">
    <name type="scientific">Burkholderia gladioli</name>
    <name type="common">Pseudomonas marginata</name>
    <name type="synonym">Phytomonas marginata</name>
    <dbReference type="NCBI Taxonomy" id="28095"/>
    <lineage>
        <taxon>Bacteria</taxon>
        <taxon>Pseudomonadati</taxon>
        <taxon>Pseudomonadota</taxon>
        <taxon>Betaproteobacteria</taxon>
        <taxon>Burkholderiales</taxon>
        <taxon>Burkholderiaceae</taxon>
        <taxon>Burkholderia</taxon>
    </lineage>
</organism>
<gene>
    <name evidence="1" type="ORF">CRM94_22195</name>
</gene>
<dbReference type="EMBL" id="PDDY01000004">
    <property type="protein sequence ID" value="PEH37265.1"/>
    <property type="molecule type" value="Genomic_DNA"/>
</dbReference>
<reference evidence="2" key="1">
    <citation type="submission" date="2017-09" db="EMBL/GenBank/DDBJ databases">
        <title>FDA dAtabase for Regulatory Grade micrObial Sequences (FDA-ARGOS): Supporting development and validation of Infectious Disease Dx tests.</title>
        <authorList>
            <person name="Minogue T."/>
            <person name="Wolcott M."/>
            <person name="Wasieloski L."/>
            <person name="Aguilar W."/>
            <person name="Moore D."/>
            <person name="Tallon L."/>
            <person name="Sadzewicz L."/>
            <person name="Ott S."/>
            <person name="Zhao X."/>
            <person name="Nagaraj S."/>
            <person name="Vavikolanu K."/>
            <person name="Aluvathingal J."/>
            <person name="Nadendla S."/>
            <person name="Sichtig H."/>
        </authorList>
    </citation>
    <scope>NUCLEOTIDE SEQUENCE [LARGE SCALE GENOMIC DNA]</scope>
    <source>
        <strain evidence="2">FDAARGOS_390</strain>
    </source>
</reference>
<protein>
    <submittedName>
        <fullName evidence="1">Uncharacterized protein</fullName>
    </submittedName>
</protein>
<comment type="caution">
    <text evidence="1">The sequence shown here is derived from an EMBL/GenBank/DDBJ whole genome shotgun (WGS) entry which is preliminary data.</text>
</comment>
<dbReference type="AlphaFoldDB" id="A0A2A7S1T2"/>
<evidence type="ECO:0000313" key="2">
    <source>
        <dbReference type="Proteomes" id="UP000220629"/>
    </source>
</evidence>
<dbReference type="Proteomes" id="UP000220629">
    <property type="component" value="Unassembled WGS sequence"/>
</dbReference>
<proteinExistence type="predicted"/>
<evidence type="ECO:0000313" key="1">
    <source>
        <dbReference type="EMBL" id="PEH37265.1"/>
    </source>
</evidence>
<sequence length="92" mass="10317">MRRSRMSEHVNSAIRAADELDASMRAFRYVGAIFDAIFCYLRSGTIDHSALMYLCEAGHEIAAQHSKRAIEASWDVRHDRLLESTDSQGGEG</sequence>
<name>A0A2A7S1T2_BURGA</name>
<accession>A0A2A7S1T2</accession>